<sequence length="129" mass="14176">MSVKGLAAGYWVGLALREPVSGLRYWVGQVQYVDEHGVRLTLIDWLVGTATGWDFYVPWDNVLGAHVGTPEHDLSRFAEEVGKLQDLHTETSSTDHENDDKPARQVRLVKATDIPLEPPGDIPGPDSGS</sequence>
<keyword evidence="3" id="KW-1185">Reference proteome</keyword>
<reference evidence="2 3" key="1">
    <citation type="journal article" date="2019" name="Int. J. Syst. Evol. Microbiol.">
        <title>The Global Catalogue of Microorganisms (GCM) 10K type strain sequencing project: providing services to taxonomists for standard genome sequencing and annotation.</title>
        <authorList>
            <consortium name="The Broad Institute Genomics Platform"/>
            <consortium name="The Broad Institute Genome Sequencing Center for Infectious Disease"/>
            <person name="Wu L."/>
            <person name="Ma J."/>
        </authorList>
    </citation>
    <scope>NUCLEOTIDE SEQUENCE [LARGE SCALE GENOMIC DNA]</scope>
    <source>
        <strain evidence="2 3">JCM 14545</strain>
    </source>
</reference>
<evidence type="ECO:0000313" key="3">
    <source>
        <dbReference type="Proteomes" id="UP001501116"/>
    </source>
</evidence>
<protein>
    <recommendedName>
        <fullName evidence="4">PRC-barrel domain-containing protein</fullName>
    </recommendedName>
</protein>
<evidence type="ECO:0008006" key="4">
    <source>
        <dbReference type="Google" id="ProtNLM"/>
    </source>
</evidence>
<organism evidence="2 3">
    <name type="scientific">Amycolatopsis minnesotensis</name>
    <dbReference type="NCBI Taxonomy" id="337894"/>
    <lineage>
        <taxon>Bacteria</taxon>
        <taxon>Bacillati</taxon>
        <taxon>Actinomycetota</taxon>
        <taxon>Actinomycetes</taxon>
        <taxon>Pseudonocardiales</taxon>
        <taxon>Pseudonocardiaceae</taxon>
        <taxon>Amycolatopsis</taxon>
    </lineage>
</organism>
<feature type="region of interest" description="Disordered" evidence="1">
    <location>
        <begin position="86"/>
        <end position="129"/>
    </location>
</feature>
<evidence type="ECO:0000313" key="2">
    <source>
        <dbReference type="EMBL" id="GAA1984304.1"/>
    </source>
</evidence>
<gene>
    <name evidence="2" type="ORF">GCM10009754_71990</name>
</gene>
<dbReference type="EMBL" id="BAAANN010000040">
    <property type="protein sequence ID" value="GAA1984304.1"/>
    <property type="molecule type" value="Genomic_DNA"/>
</dbReference>
<proteinExistence type="predicted"/>
<name>A0ABN2SEL5_9PSEU</name>
<comment type="caution">
    <text evidence="2">The sequence shown here is derived from an EMBL/GenBank/DDBJ whole genome shotgun (WGS) entry which is preliminary data.</text>
</comment>
<dbReference type="Proteomes" id="UP001501116">
    <property type="component" value="Unassembled WGS sequence"/>
</dbReference>
<evidence type="ECO:0000256" key="1">
    <source>
        <dbReference type="SAM" id="MobiDB-lite"/>
    </source>
</evidence>
<feature type="compositionally biased region" description="Basic and acidic residues" evidence="1">
    <location>
        <begin position="86"/>
        <end position="103"/>
    </location>
</feature>
<accession>A0ABN2SEL5</accession>
<dbReference type="RefSeq" id="WP_344429317.1">
    <property type="nucleotide sequence ID" value="NZ_BAAANN010000040.1"/>
</dbReference>